<dbReference type="SUPFAM" id="SSF56436">
    <property type="entry name" value="C-type lectin-like"/>
    <property type="match status" value="1"/>
</dbReference>
<evidence type="ECO:0000313" key="3">
    <source>
        <dbReference type="Proteomes" id="UP000694941"/>
    </source>
</evidence>
<proteinExistence type="predicted"/>
<dbReference type="Pfam" id="PF00059">
    <property type="entry name" value="Lectin_C"/>
    <property type="match status" value="1"/>
</dbReference>
<dbReference type="RefSeq" id="XP_013793146.1">
    <property type="nucleotide sequence ID" value="XM_013937692.1"/>
</dbReference>
<name>A0ABM1C2P6_LIMPO</name>
<dbReference type="CDD" id="cd00037">
    <property type="entry name" value="CLECT"/>
    <property type="match status" value="1"/>
</dbReference>
<dbReference type="GeneID" id="106477092"/>
<accession>A0ABM1C2P6</accession>
<keyword evidence="3" id="KW-1185">Reference proteome</keyword>
<gene>
    <name evidence="4" type="primary">LOC106477092</name>
</gene>
<reference evidence="4" key="1">
    <citation type="submission" date="2025-08" db="UniProtKB">
        <authorList>
            <consortium name="RefSeq"/>
        </authorList>
    </citation>
    <scope>IDENTIFICATION</scope>
    <source>
        <tissue evidence="4">Muscle</tissue>
    </source>
</reference>
<dbReference type="InterPro" id="IPR016187">
    <property type="entry name" value="CTDL_fold"/>
</dbReference>
<dbReference type="Proteomes" id="UP000694941">
    <property type="component" value="Unplaced"/>
</dbReference>
<dbReference type="InterPro" id="IPR016186">
    <property type="entry name" value="C-type_lectin-like/link_sf"/>
</dbReference>
<dbReference type="InterPro" id="IPR018378">
    <property type="entry name" value="C-type_lectin_CS"/>
</dbReference>
<protein>
    <submittedName>
        <fullName evidence="4">Asialoglycoprotein receptor 1-like</fullName>
    </submittedName>
</protein>
<dbReference type="Gene3D" id="3.10.100.10">
    <property type="entry name" value="Mannose-Binding Protein A, subunit A"/>
    <property type="match status" value="1"/>
</dbReference>
<keyword evidence="1" id="KW-1015">Disulfide bond</keyword>
<dbReference type="PROSITE" id="PS50041">
    <property type="entry name" value="C_TYPE_LECTIN_2"/>
    <property type="match status" value="1"/>
</dbReference>
<organism evidence="3 4">
    <name type="scientific">Limulus polyphemus</name>
    <name type="common">Atlantic horseshoe crab</name>
    <dbReference type="NCBI Taxonomy" id="6850"/>
    <lineage>
        <taxon>Eukaryota</taxon>
        <taxon>Metazoa</taxon>
        <taxon>Ecdysozoa</taxon>
        <taxon>Arthropoda</taxon>
        <taxon>Chelicerata</taxon>
        <taxon>Merostomata</taxon>
        <taxon>Xiphosura</taxon>
        <taxon>Limulidae</taxon>
        <taxon>Limulus</taxon>
    </lineage>
</organism>
<dbReference type="InterPro" id="IPR001304">
    <property type="entry name" value="C-type_lectin-like"/>
</dbReference>
<dbReference type="PROSITE" id="PS00615">
    <property type="entry name" value="C_TYPE_LECTIN_1"/>
    <property type="match status" value="1"/>
</dbReference>
<evidence type="ECO:0000259" key="2">
    <source>
        <dbReference type="PROSITE" id="PS50041"/>
    </source>
</evidence>
<feature type="domain" description="C-type lectin" evidence="2">
    <location>
        <begin position="7"/>
        <end position="113"/>
    </location>
</feature>
<evidence type="ECO:0000313" key="4">
    <source>
        <dbReference type="RefSeq" id="XP_013793146.1"/>
    </source>
</evidence>
<feature type="non-terminal residue" evidence="4">
    <location>
        <position position="1"/>
    </location>
</feature>
<dbReference type="PANTHER" id="PTHR22801">
    <property type="entry name" value="LITHOSTATHINE"/>
    <property type="match status" value="1"/>
</dbReference>
<dbReference type="InterPro" id="IPR050801">
    <property type="entry name" value="Ca-Dep_Lectins_ImmuneDev"/>
</dbReference>
<evidence type="ECO:0000256" key="1">
    <source>
        <dbReference type="ARBA" id="ARBA00023157"/>
    </source>
</evidence>
<dbReference type="SMART" id="SM00034">
    <property type="entry name" value="CLECT"/>
    <property type="match status" value="1"/>
</dbReference>
<sequence>PEGYHFYNGSYFKHYRVAKTEPQAVAACALDGARLARVPDLATHNFLKTLISPPSNTWVDVHKVNGVWQYEQGFTSWYTGEPRTDGDCAHMWEKYNMNWNDIWCAEPLHYMCEIVIY</sequence>
<dbReference type="PANTHER" id="PTHR22801:SF63">
    <property type="entry name" value="C-TYPE LECTIN DOMAIN-CONTAINING PROTEIN"/>
    <property type="match status" value="1"/>
</dbReference>